<dbReference type="Gene3D" id="3.30.565.10">
    <property type="entry name" value="Histidine kinase-like ATPase, C-terminal domain"/>
    <property type="match status" value="1"/>
</dbReference>
<dbReference type="InterPro" id="IPR005467">
    <property type="entry name" value="His_kinase_dom"/>
</dbReference>
<evidence type="ECO:0000256" key="1">
    <source>
        <dbReference type="ARBA" id="ARBA00000085"/>
    </source>
</evidence>
<dbReference type="InterPro" id="IPR036890">
    <property type="entry name" value="HATPase_C_sf"/>
</dbReference>
<keyword evidence="8" id="KW-0812">Transmembrane</keyword>
<gene>
    <name evidence="10" type="ORF">N6G96_01175</name>
</gene>
<keyword evidence="4" id="KW-0597">Phosphoprotein</keyword>
<dbReference type="PROSITE" id="PS50109">
    <property type="entry name" value="HIS_KIN"/>
    <property type="match status" value="1"/>
</dbReference>
<dbReference type="CDD" id="cd00082">
    <property type="entry name" value="HisKA"/>
    <property type="match status" value="1"/>
</dbReference>
<keyword evidence="7" id="KW-0902">Two-component regulatory system</keyword>
<feature type="transmembrane region" description="Helical" evidence="8">
    <location>
        <begin position="165"/>
        <end position="184"/>
    </location>
</feature>
<dbReference type="InterPro" id="IPR003594">
    <property type="entry name" value="HATPase_dom"/>
</dbReference>
<accession>A0ABZ0Q677</accession>
<dbReference type="RefSeq" id="WP_063696525.1">
    <property type="nucleotide sequence ID" value="NZ_BBIM01000006.1"/>
</dbReference>
<evidence type="ECO:0000313" key="10">
    <source>
        <dbReference type="EMBL" id="WPC21859.1"/>
    </source>
</evidence>
<dbReference type="EC" id="2.7.13.3" evidence="3"/>
<dbReference type="SUPFAM" id="SSF55874">
    <property type="entry name" value="ATPase domain of HSP90 chaperone/DNA topoisomerase II/histidine kinase"/>
    <property type="match status" value="1"/>
</dbReference>
<evidence type="ECO:0000256" key="8">
    <source>
        <dbReference type="SAM" id="Phobius"/>
    </source>
</evidence>
<keyword evidence="6 10" id="KW-0418">Kinase</keyword>
<dbReference type="InterPro" id="IPR004358">
    <property type="entry name" value="Sig_transdc_His_kin-like_C"/>
</dbReference>
<sequence>MDKIVNRKQQIRLFLLEFFSFLIIFTVLGTIIFLFYQRNTYNSIDSTLTQRTQMAANSTNMMGPPDFQTITVYYNSKGKILNSQYLNNMASTVSKIKVNKNQLNRIFNIKSGDTTLRCAYVKVRSKMTMKRGDDKLLKASKQPKYVLVIKNVTPELQGVNRFKDLLLASLIIFGLIVFIISYIISRYNMKPVLKAWKQQEEFVDSAAHEIRTPLTIIQNKLEGLMTKPNDTIKDQIGAIIMSLSEIRRLNGLTSDMLTLARANSNVITLEKAPVNFSEFMNEILEPYTDLIESEDKKLVTSINVDKPVLVDAKRLHQLIVILLDNAIKYTPTGATITVNSSIENRNLKIQICDTGIGISDKNKKSVFKRFYREEKSGNKQTGGNGLGLSIAEWIVRAHNGHIKITDNPGGGSIFTVLLPVAK</sequence>
<evidence type="ECO:0000256" key="2">
    <source>
        <dbReference type="ARBA" id="ARBA00004370"/>
    </source>
</evidence>
<reference evidence="11" key="1">
    <citation type="submission" date="2024-06" db="EMBL/GenBank/DDBJ databases">
        <authorList>
            <person name="Chang H.C."/>
            <person name="Mun S.Y."/>
        </authorList>
    </citation>
    <scope>NUCLEOTIDE SEQUENCE [LARGE SCALE GENOMIC DNA]</scope>
    <source>
        <strain evidence="11">KT1</strain>
    </source>
</reference>
<dbReference type="SMART" id="SM00387">
    <property type="entry name" value="HATPase_c"/>
    <property type="match status" value="1"/>
</dbReference>
<organism evidence="10 11">
    <name type="scientific">Pediococcus inopinatus</name>
    <dbReference type="NCBI Taxonomy" id="114090"/>
    <lineage>
        <taxon>Bacteria</taxon>
        <taxon>Bacillati</taxon>
        <taxon>Bacillota</taxon>
        <taxon>Bacilli</taxon>
        <taxon>Lactobacillales</taxon>
        <taxon>Lactobacillaceae</taxon>
        <taxon>Pediococcus</taxon>
    </lineage>
</organism>
<dbReference type="SMART" id="SM00388">
    <property type="entry name" value="HisKA"/>
    <property type="match status" value="1"/>
</dbReference>
<keyword evidence="8" id="KW-1133">Transmembrane helix</keyword>
<dbReference type="Pfam" id="PF02518">
    <property type="entry name" value="HATPase_c"/>
    <property type="match status" value="1"/>
</dbReference>
<keyword evidence="11" id="KW-1185">Reference proteome</keyword>
<feature type="domain" description="Histidine kinase" evidence="9">
    <location>
        <begin position="205"/>
        <end position="422"/>
    </location>
</feature>
<dbReference type="InterPro" id="IPR036097">
    <property type="entry name" value="HisK_dim/P_sf"/>
</dbReference>
<evidence type="ECO:0000259" key="9">
    <source>
        <dbReference type="PROSITE" id="PS50109"/>
    </source>
</evidence>
<proteinExistence type="predicted"/>
<dbReference type="SUPFAM" id="SSF47384">
    <property type="entry name" value="Homodimeric domain of signal transducing histidine kinase"/>
    <property type="match status" value="1"/>
</dbReference>
<comment type="catalytic activity">
    <reaction evidence="1">
        <text>ATP + protein L-histidine = ADP + protein N-phospho-L-histidine.</text>
        <dbReference type="EC" id="2.7.13.3"/>
    </reaction>
</comment>
<dbReference type="EMBL" id="CP104778">
    <property type="protein sequence ID" value="WPC21859.1"/>
    <property type="molecule type" value="Genomic_DNA"/>
</dbReference>
<dbReference type="InterPro" id="IPR003661">
    <property type="entry name" value="HisK_dim/P_dom"/>
</dbReference>
<dbReference type="PANTHER" id="PTHR45453">
    <property type="entry name" value="PHOSPHATE REGULON SENSOR PROTEIN PHOR"/>
    <property type="match status" value="1"/>
</dbReference>
<keyword evidence="8" id="KW-0472">Membrane</keyword>
<dbReference type="InterPro" id="IPR050351">
    <property type="entry name" value="BphY/WalK/GraS-like"/>
</dbReference>
<evidence type="ECO:0000313" key="11">
    <source>
        <dbReference type="Proteomes" id="UP001302696"/>
    </source>
</evidence>
<evidence type="ECO:0000256" key="7">
    <source>
        <dbReference type="ARBA" id="ARBA00023012"/>
    </source>
</evidence>
<dbReference type="GO" id="GO:0016301">
    <property type="term" value="F:kinase activity"/>
    <property type="evidence" value="ECO:0007669"/>
    <property type="project" value="UniProtKB-KW"/>
</dbReference>
<keyword evidence="5" id="KW-0808">Transferase</keyword>
<comment type="subcellular location">
    <subcellularLocation>
        <location evidence="2">Membrane</location>
    </subcellularLocation>
</comment>
<dbReference type="PANTHER" id="PTHR45453:SF1">
    <property type="entry name" value="PHOSPHATE REGULON SENSOR PROTEIN PHOR"/>
    <property type="match status" value="1"/>
</dbReference>
<dbReference type="Proteomes" id="UP001302696">
    <property type="component" value="Chromosome"/>
</dbReference>
<feature type="transmembrane region" description="Helical" evidence="8">
    <location>
        <begin position="12"/>
        <end position="36"/>
    </location>
</feature>
<dbReference type="PRINTS" id="PR00344">
    <property type="entry name" value="BCTRLSENSOR"/>
</dbReference>
<evidence type="ECO:0000256" key="5">
    <source>
        <dbReference type="ARBA" id="ARBA00022679"/>
    </source>
</evidence>
<evidence type="ECO:0000256" key="4">
    <source>
        <dbReference type="ARBA" id="ARBA00022553"/>
    </source>
</evidence>
<dbReference type="Gene3D" id="1.10.287.130">
    <property type="match status" value="1"/>
</dbReference>
<dbReference type="Pfam" id="PF00512">
    <property type="entry name" value="HisKA"/>
    <property type="match status" value="1"/>
</dbReference>
<evidence type="ECO:0000256" key="3">
    <source>
        <dbReference type="ARBA" id="ARBA00012438"/>
    </source>
</evidence>
<protein>
    <recommendedName>
        <fullName evidence="3">histidine kinase</fullName>
        <ecNumber evidence="3">2.7.13.3</ecNumber>
    </recommendedName>
</protein>
<name>A0ABZ0Q677_9LACO</name>
<evidence type="ECO:0000256" key="6">
    <source>
        <dbReference type="ARBA" id="ARBA00022777"/>
    </source>
</evidence>